<evidence type="ECO:0008006" key="5">
    <source>
        <dbReference type="Google" id="ProtNLM"/>
    </source>
</evidence>
<feature type="region of interest" description="Disordered" evidence="1">
    <location>
        <begin position="443"/>
        <end position="467"/>
    </location>
</feature>
<dbReference type="RefSeq" id="WP_377019544.1">
    <property type="nucleotide sequence ID" value="NZ_JBHSCP010000001.1"/>
</dbReference>
<name>A0A6I4TWU7_9SPHN</name>
<keyword evidence="4" id="KW-1185">Reference proteome</keyword>
<proteinExistence type="predicted"/>
<dbReference type="EMBL" id="WTYJ01000002">
    <property type="protein sequence ID" value="MXO99277.1"/>
    <property type="molecule type" value="Genomic_DNA"/>
</dbReference>
<evidence type="ECO:0000256" key="2">
    <source>
        <dbReference type="SAM" id="SignalP"/>
    </source>
</evidence>
<evidence type="ECO:0000313" key="4">
    <source>
        <dbReference type="Proteomes" id="UP000469430"/>
    </source>
</evidence>
<dbReference type="Proteomes" id="UP000469430">
    <property type="component" value="Unassembled WGS sequence"/>
</dbReference>
<organism evidence="3 4">
    <name type="scientific">Croceibacterium xixiisoli</name>
    <dbReference type="NCBI Taxonomy" id="1476466"/>
    <lineage>
        <taxon>Bacteria</taxon>
        <taxon>Pseudomonadati</taxon>
        <taxon>Pseudomonadota</taxon>
        <taxon>Alphaproteobacteria</taxon>
        <taxon>Sphingomonadales</taxon>
        <taxon>Erythrobacteraceae</taxon>
        <taxon>Croceibacterium</taxon>
    </lineage>
</organism>
<gene>
    <name evidence="3" type="ORF">GRI97_09775</name>
</gene>
<sequence>MNYRKWIHTAARGRILAGVAGFAATLSLVGCGNDKPAPIPTPTPTPVTPAPTPPAVAFCDPANPAPTPAPAPGSAITYQTGDGHRIRIHNGVLTIQAPVTQTTTEDFRYASHGTCEVLGGRVLRTWAGDRRSITLPGGAKLTMRGQSQQLLRVSIYDGATSREVDVLTHTVMHDSSDAAIARSRDAAEYDGETAQLDTLQFPATRLDPLSRTYMMQLINFYTEAAAADGTPAPRISTPQLLGRQDKDVVRAAIAVPAAPAQTDAVCSTTPDPQDGLTRNADGTLTYLTRSGQWRVKLDGHTITVSYTGSDGMAAEMWGDPHENLNGKHIKDWETSRRSVVLGDGTKITMHADGPQEVIHTTSIYDGAQSHEIGSVGNVVRHSCINTATARERDAQEADGETALLTMLRSPQSQIGGLSFLNVYTETKTATGQMERDISITLLGDTGEGDINPKQVNDYYDDPRIGHT</sequence>
<feature type="signal peptide" evidence="2">
    <location>
        <begin position="1"/>
        <end position="23"/>
    </location>
</feature>
<dbReference type="AlphaFoldDB" id="A0A6I4TWU7"/>
<feature type="chain" id="PRO_5026023958" description="Lipoprotein" evidence="2">
    <location>
        <begin position="24"/>
        <end position="467"/>
    </location>
</feature>
<accession>A0A6I4TWU7</accession>
<reference evidence="3 4" key="1">
    <citation type="submission" date="2019-12" db="EMBL/GenBank/DDBJ databases">
        <title>Genomic-based taxomic classification of the family Erythrobacteraceae.</title>
        <authorList>
            <person name="Xu L."/>
        </authorList>
    </citation>
    <scope>NUCLEOTIDE SEQUENCE [LARGE SCALE GENOMIC DNA]</scope>
    <source>
        <strain evidence="3 4">S36</strain>
    </source>
</reference>
<keyword evidence="2" id="KW-0732">Signal</keyword>
<evidence type="ECO:0000256" key="1">
    <source>
        <dbReference type="SAM" id="MobiDB-lite"/>
    </source>
</evidence>
<protein>
    <recommendedName>
        <fullName evidence="5">Lipoprotein</fullName>
    </recommendedName>
</protein>
<comment type="caution">
    <text evidence="3">The sequence shown here is derived from an EMBL/GenBank/DDBJ whole genome shotgun (WGS) entry which is preliminary data.</text>
</comment>
<evidence type="ECO:0000313" key="3">
    <source>
        <dbReference type="EMBL" id="MXO99277.1"/>
    </source>
</evidence>
<dbReference type="PROSITE" id="PS51257">
    <property type="entry name" value="PROKAR_LIPOPROTEIN"/>
    <property type="match status" value="1"/>
</dbReference>